<feature type="chain" id="PRO_5015638001" evidence="8">
    <location>
        <begin position="21"/>
        <end position="345"/>
    </location>
</feature>
<dbReference type="Pfam" id="PF00959">
    <property type="entry name" value="Phage_lysozyme"/>
    <property type="match status" value="1"/>
</dbReference>
<dbReference type="InterPro" id="IPR051018">
    <property type="entry name" value="Bacteriophage_GH24"/>
</dbReference>
<evidence type="ECO:0000313" key="10">
    <source>
        <dbReference type="Proteomes" id="UP000244722"/>
    </source>
</evidence>
<keyword evidence="8" id="KW-0732">Signal</keyword>
<accession>A0A2T6ZEH1</accession>
<dbReference type="PANTHER" id="PTHR38107">
    <property type="match status" value="1"/>
</dbReference>
<dbReference type="SUPFAM" id="SSF53955">
    <property type="entry name" value="Lysozyme-like"/>
    <property type="match status" value="1"/>
</dbReference>
<keyword evidence="3" id="KW-0081">Bacteriolytic enzyme</keyword>
<dbReference type="GO" id="GO:0031640">
    <property type="term" value="P:killing of cells of another organism"/>
    <property type="evidence" value="ECO:0007669"/>
    <property type="project" value="UniProtKB-KW"/>
</dbReference>
<feature type="region of interest" description="Disordered" evidence="7">
    <location>
        <begin position="123"/>
        <end position="189"/>
    </location>
</feature>
<evidence type="ECO:0000256" key="3">
    <source>
        <dbReference type="ARBA" id="ARBA00022638"/>
    </source>
</evidence>
<comment type="caution">
    <text evidence="9">The sequence shown here is derived from an EMBL/GenBank/DDBJ whole genome shotgun (WGS) entry which is preliminary data.</text>
</comment>
<dbReference type="Gene3D" id="1.10.530.40">
    <property type="match status" value="1"/>
</dbReference>
<dbReference type="InterPro" id="IPR023346">
    <property type="entry name" value="Lysozyme-like_dom_sf"/>
</dbReference>
<evidence type="ECO:0000256" key="5">
    <source>
        <dbReference type="ARBA" id="ARBA00023200"/>
    </source>
</evidence>
<dbReference type="CDD" id="cd00737">
    <property type="entry name" value="lyz_endolysin_autolysin"/>
    <property type="match status" value="1"/>
</dbReference>
<dbReference type="Proteomes" id="UP000244722">
    <property type="component" value="Unassembled WGS sequence"/>
</dbReference>
<keyword evidence="2" id="KW-0929">Antimicrobial</keyword>
<evidence type="ECO:0000256" key="6">
    <source>
        <dbReference type="ARBA" id="ARBA00023295"/>
    </source>
</evidence>
<gene>
    <name evidence="9" type="ORF">B9Z19DRAFT_1134197</name>
</gene>
<name>A0A2T6ZEH1_TUBBO</name>
<evidence type="ECO:0000256" key="4">
    <source>
        <dbReference type="ARBA" id="ARBA00022801"/>
    </source>
</evidence>
<reference evidence="9 10" key="1">
    <citation type="submission" date="2017-04" db="EMBL/GenBank/DDBJ databases">
        <title>Draft genome sequence of Tuber borchii Vittad., a whitish edible truffle.</title>
        <authorList>
            <consortium name="DOE Joint Genome Institute"/>
            <person name="Murat C."/>
            <person name="Kuo A."/>
            <person name="Barry K.W."/>
            <person name="Clum A."/>
            <person name="Dockter R.B."/>
            <person name="Fauchery L."/>
            <person name="Iotti M."/>
            <person name="Kohler A."/>
            <person name="Labutti K."/>
            <person name="Lindquist E.A."/>
            <person name="Lipzen A."/>
            <person name="Ohm R.A."/>
            <person name="Wang M."/>
            <person name="Grigoriev I.V."/>
            <person name="Zambonelli A."/>
            <person name="Martin F.M."/>
        </authorList>
    </citation>
    <scope>NUCLEOTIDE SEQUENCE [LARGE SCALE GENOMIC DNA]</scope>
    <source>
        <strain evidence="9 10">Tbo3840</strain>
    </source>
</reference>
<dbReference type="InterPro" id="IPR002196">
    <property type="entry name" value="Glyco_hydro_24"/>
</dbReference>
<dbReference type="AlphaFoldDB" id="A0A2T6ZEH1"/>
<dbReference type="InterPro" id="IPR034690">
    <property type="entry name" value="Endolysin_T4_type"/>
</dbReference>
<dbReference type="GO" id="GO:0009253">
    <property type="term" value="P:peptidoglycan catabolic process"/>
    <property type="evidence" value="ECO:0007669"/>
    <property type="project" value="InterPro"/>
</dbReference>
<evidence type="ECO:0000256" key="8">
    <source>
        <dbReference type="SAM" id="SignalP"/>
    </source>
</evidence>
<evidence type="ECO:0000256" key="2">
    <source>
        <dbReference type="ARBA" id="ARBA00022529"/>
    </source>
</evidence>
<proteinExistence type="inferred from homology"/>
<protein>
    <submittedName>
        <fullName evidence="9">Lysozyme-like domain-containing protein</fullName>
    </submittedName>
</protein>
<dbReference type="GO" id="GO:0016998">
    <property type="term" value="P:cell wall macromolecule catabolic process"/>
    <property type="evidence" value="ECO:0007669"/>
    <property type="project" value="InterPro"/>
</dbReference>
<evidence type="ECO:0000256" key="7">
    <source>
        <dbReference type="SAM" id="MobiDB-lite"/>
    </source>
</evidence>
<keyword evidence="5" id="KW-1035">Host cytoplasm</keyword>
<evidence type="ECO:0000313" key="9">
    <source>
        <dbReference type="EMBL" id="PUU73890.1"/>
    </source>
</evidence>
<keyword evidence="6" id="KW-0326">Glycosidase</keyword>
<dbReference type="OrthoDB" id="5358886at2759"/>
<dbReference type="GO" id="GO:0003796">
    <property type="term" value="F:lysozyme activity"/>
    <property type="evidence" value="ECO:0007669"/>
    <property type="project" value="UniProtKB-EC"/>
</dbReference>
<dbReference type="InterPro" id="IPR023347">
    <property type="entry name" value="Lysozyme_dom_sf"/>
</dbReference>
<evidence type="ECO:0000256" key="1">
    <source>
        <dbReference type="ARBA" id="ARBA00000632"/>
    </source>
</evidence>
<feature type="signal peptide" evidence="8">
    <location>
        <begin position="1"/>
        <end position="20"/>
    </location>
</feature>
<dbReference type="GO" id="GO:0042742">
    <property type="term" value="P:defense response to bacterium"/>
    <property type="evidence" value="ECO:0007669"/>
    <property type="project" value="UniProtKB-KW"/>
</dbReference>
<organism evidence="9 10">
    <name type="scientific">Tuber borchii</name>
    <name type="common">White truffle</name>
    <dbReference type="NCBI Taxonomy" id="42251"/>
    <lineage>
        <taxon>Eukaryota</taxon>
        <taxon>Fungi</taxon>
        <taxon>Dikarya</taxon>
        <taxon>Ascomycota</taxon>
        <taxon>Pezizomycotina</taxon>
        <taxon>Pezizomycetes</taxon>
        <taxon>Pezizales</taxon>
        <taxon>Tuberaceae</taxon>
        <taxon>Tuber</taxon>
    </lineage>
</organism>
<keyword evidence="4" id="KW-0378">Hydrolase</keyword>
<keyword evidence="10" id="KW-1185">Reference proteome</keyword>
<dbReference type="PANTHER" id="PTHR38107:SF3">
    <property type="entry name" value="LYSOZYME RRRD-RELATED"/>
    <property type="match status" value="1"/>
</dbReference>
<sequence length="345" mass="35918">MKSISFAGLFVSTLVVSASAFPHFNSIFGRGGGDDCYTAYGQGTCGSPKDCKGITVGKKYCGGSGDYQSQCCVELVCNVPAGKGWCRDVKDGDYPGGSFQYSEYGNSEWPCIGGDIQCWVPGSNNSTSTSNPTSTSTSTKTPTKLPTKTPTKTPTSTSTSIPISIPTSTPISAPAPISASTSTSDSTGGNAVINAAGVAMLKELEGFRGDIYKDQVGVDTIGYGHNCAAAPGSCEAMKQPISPSDAENLLMKDLEQFEKCVCSLPNSEGLNSNQFSALVSFAFNTGCFGTSDYFKDLMNKKDYSGICSALPNTNTANGAPTSRREAEAKLCSTPMKQTCGCKGSN</sequence>
<dbReference type="EMBL" id="NESQ01000335">
    <property type="protein sequence ID" value="PUU73890.1"/>
    <property type="molecule type" value="Genomic_DNA"/>
</dbReference>
<dbReference type="HAMAP" id="MF_04110">
    <property type="entry name" value="ENDOLYSIN_T4"/>
    <property type="match status" value="1"/>
</dbReference>
<comment type="catalytic activity">
    <reaction evidence="1">
        <text>Hydrolysis of (1-&gt;4)-beta-linkages between N-acetylmuramic acid and N-acetyl-D-glucosamine residues in a peptidoglycan and between N-acetyl-D-glucosamine residues in chitodextrins.</text>
        <dbReference type="EC" id="3.2.1.17"/>
    </reaction>
</comment>
<dbReference type="InterPro" id="IPR033907">
    <property type="entry name" value="Endolysin_autolysin"/>
</dbReference>